<reference evidence="2 3" key="1">
    <citation type="submission" date="2019-03" db="EMBL/GenBank/DDBJ databases">
        <title>Genomic Encyclopedia of Type Strains, Phase IV (KMG-IV): sequencing the most valuable type-strain genomes for metagenomic binning, comparative biology and taxonomic classification.</title>
        <authorList>
            <person name="Goeker M."/>
        </authorList>
    </citation>
    <scope>NUCLEOTIDE SEQUENCE [LARGE SCALE GENOMIC DNA]</scope>
    <source>
        <strain evidence="2 3">DSM 101688</strain>
    </source>
</reference>
<comment type="caution">
    <text evidence="2">The sequence shown here is derived from an EMBL/GenBank/DDBJ whole genome shotgun (WGS) entry which is preliminary data.</text>
</comment>
<sequence length="332" mass="37291">MSNNLLARFAESIFWLARYMERIENLARVLDVTETHARTHLGNQDWATILEINSDHERFSASNTRISGAAVIYFYLLERDNPTSIASGMALARESARTLRHLISTEMWFQINMLNGRVQALRKRDVTPAKLSGVCAMIKEGCQAHAGITEGTLYRDAVWCFYQLGKAIERCDQTSRLVDIGYRRAMISLREEDARIVDSQLNTMLRSAAGYQAFRRRHTVRLHTDEVVDFLLFDSDFPRAMMTALNDAHAILLRLEGRHHITTSADALKILSDLRLDVLKITAKDVLDSGLHGFIDGVQQRLIACTDALGSGCFGHSSDHGDETPETAPLPS</sequence>
<dbReference type="AlphaFoldDB" id="A0A4R3JG65"/>
<dbReference type="OrthoDB" id="9803532at2"/>
<feature type="domain" description="DUF403" evidence="1">
    <location>
        <begin position="5"/>
        <end position="310"/>
    </location>
</feature>
<proteinExistence type="predicted"/>
<keyword evidence="3" id="KW-1185">Reference proteome</keyword>
<dbReference type="Proteomes" id="UP000295304">
    <property type="component" value="Unassembled WGS sequence"/>
</dbReference>
<dbReference type="Pfam" id="PF04168">
    <property type="entry name" value="Alpha-E"/>
    <property type="match status" value="1"/>
</dbReference>
<name>A0A4R3JG65_9PROT</name>
<dbReference type="PANTHER" id="PTHR34595:SF7">
    <property type="entry name" value="SLL1039 PROTEIN"/>
    <property type="match status" value="1"/>
</dbReference>
<evidence type="ECO:0000313" key="3">
    <source>
        <dbReference type="Proteomes" id="UP000295304"/>
    </source>
</evidence>
<dbReference type="EMBL" id="SLZW01000001">
    <property type="protein sequence ID" value="TCS65139.1"/>
    <property type="molecule type" value="Genomic_DNA"/>
</dbReference>
<organism evidence="2 3">
    <name type="scientific">Varunaivibrio sulfuroxidans</name>
    <dbReference type="NCBI Taxonomy" id="1773489"/>
    <lineage>
        <taxon>Bacteria</taxon>
        <taxon>Pseudomonadati</taxon>
        <taxon>Pseudomonadota</taxon>
        <taxon>Alphaproteobacteria</taxon>
        <taxon>Rhodospirillales</taxon>
        <taxon>Magnetovibrionaceae</taxon>
        <taxon>Varunaivibrio</taxon>
    </lineage>
</organism>
<gene>
    <name evidence="2" type="ORF">EDD55_101473</name>
</gene>
<dbReference type="RefSeq" id="WP_132937849.1">
    <property type="nucleotide sequence ID" value="NZ_CP119676.1"/>
</dbReference>
<accession>A0A4R3JG65</accession>
<dbReference type="InterPro" id="IPR051680">
    <property type="entry name" value="ATP-dep_Glu-Cys_Ligase-2"/>
</dbReference>
<dbReference type="PANTHER" id="PTHR34595">
    <property type="entry name" value="BLR5612 PROTEIN"/>
    <property type="match status" value="1"/>
</dbReference>
<protein>
    <submittedName>
        <fullName evidence="2">Putative alpha-E superfamily protein</fullName>
    </submittedName>
</protein>
<dbReference type="InterPro" id="IPR007296">
    <property type="entry name" value="DUF403"/>
</dbReference>
<evidence type="ECO:0000259" key="1">
    <source>
        <dbReference type="Pfam" id="PF04168"/>
    </source>
</evidence>
<evidence type="ECO:0000313" key="2">
    <source>
        <dbReference type="EMBL" id="TCS65139.1"/>
    </source>
</evidence>